<evidence type="ECO:0000256" key="3">
    <source>
        <dbReference type="ARBA" id="ARBA00022989"/>
    </source>
</evidence>
<evidence type="ECO:0000313" key="6">
    <source>
        <dbReference type="EMBL" id="MDS0296789.1"/>
    </source>
</evidence>
<dbReference type="Gene3D" id="1.20.120.1630">
    <property type="match status" value="1"/>
</dbReference>
<dbReference type="GeneID" id="84781186"/>
<evidence type="ECO:0000256" key="1">
    <source>
        <dbReference type="ARBA" id="ARBA00004127"/>
    </source>
</evidence>
<evidence type="ECO:0000256" key="4">
    <source>
        <dbReference type="ARBA" id="ARBA00023136"/>
    </source>
</evidence>
<feature type="transmembrane region" description="Helical" evidence="5">
    <location>
        <begin position="49"/>
        <end position="68"/>
    </location>
</feature>
<dbReference type="InterPro" id="IPR052527">
    <property type="entry name" value="Metal_cation-efflux_comp"/>
</dbReference>
<dbReference type="Proteomes" id="UP001254813">
    <property type="component" value="Unassembled WGS sequence"/>
</dbReference>
<accession>A0ABU2G7N9</accession>
<reference evidence="6 7" key="1">
    <citation type="submission" date="2022-06" db="EMBL/GenBank/DDBJ databases">
        <title>Halogeometricum sp. a new haloarchaeum isolate from saline soil.</title>
        <authorList>
            <person name="Strakova D."/>
            <person name="Galisteo C."/>
            <person name="Sanchez-Porro C."/>
            <person name="Ventosa A."/>
        </authorList>
    </citation>
    <scope>NUCLEOTIDE SEQUENCE [LARGE SCALE GENOMIC DNA]</scope>
    <source>
        <strain evidence="7">S3BR25-2</strain>
    </source>
</reference>
<dbReference type="PANTHER" id="PTHR43847">
    <property type="entry name" value="BLL3993 PROTEIN"/>
    <property type="match status" value="1"/>
</dbReference>
<dbReference type="RefSeq" id="WP_211087813.1">
    <property type="nucleotide sequence ID" value="NZ_JAMQOQ010000008.1"/>
</dbReference>
<dbReference type="EMBL" id="JAMQOQ010000008">
    <property type="protein sequence ID" value="MDS0296789.1"/>
    <property type="molecule type" value="Genomic_DNA"/>
</dbReference>
<name>A0ABU2G7N9_9EURY</name>
<comment type="subcellular location">
    <subcellularLocation>
        <location evidence="1">Endomembrane system</location>
        <topology evidence="1">Multi-pass membrane protein</topology>
    </subcellularLocation>
</comment>
<evidence type="ECO:0000256" key="2">
    <source>
        <dbReference type="ARBA" id="ARBA00022692"/>
    </source>
</evidence>
<feature type="transmembrane region" description="Helical" evidence="5">
    <location>
        <begin position="75"/>
        <end position="97"/>
    </location>
</feature>
<keyword evidence="2 5" id="KW-0812">Transmembrane</keyword>
<feature type="transmembrane region" description="Helical" evidence="5">
    <location>
        <begin position="125"/>
        <end position="157"/>
    </location>
</feature>
<organism evidence="6 7">
    <name type="scientific">Halogeometricum luteum</name>
    <dbReference type="NCBI Taxonomy" id="2950537"/>
    <lineage>
        <taxon>Archaea</taxon>
        <taxon>Methanobacteriati</taxon>
        <taxon>Methanobacteriota</taxon>
        <taxon>Stenosarchaea group</taxon>
        <taxon>Halobacteria</taxon>
        <taxon>Halobacteriales</taxon>
        <taxon>Haloferacaceae</taxon>
        <taxon>Halogeometricum</taxon>
    </lineage>
</organism>
<evidence type="ECO:0000313" key="7">
    <source>
        <dbReference type="Proteomes" id="UP001254813"/>
    </source>
</evidence>
<dbReference type="InterPro" id="IPR007318">
    <property type="entry name" value="Phopholipid_MeTrfase"/>
</dbReference>
<gene>
    <name evidence="6" type="ORF">NDI79_21720</name>
</gene>
<feature type="transmembrane region" description="Helical" evidence="5">
    <location>
        <begin position="9"/>
        <end position="29"/>
    </location>
</feature>
<keyword evidence="3 5" id="KW-1133">Transmembrane helix</keyword>
<sequence>MALQATQTLFSVGLLSGGLLLGGLLATIVSPTFQFWPHGTRNWTFWVSWSAWMLYGVGLVGVAYLDWWHWYEPPVVVQLVCVLVFVAGTALSIWAMWTLGFWESSGLEGHLQTEGPYRFSRNPQYVGFIAMLASGGLLAGSIQTVILAIGGIVWFLLAPLAEEPWLREQYGDAYEEYLRSVPRFLGRTHREPPQQEQTDRTKGGNQ</sequence>
<comment type="caution">
    <text evidence="6">The sequence shown here is derived from an EMBL/GenBank/DDBJ whole genome shotgun (WGS) entry which is preliminary data.</text>
</comment>
<proteinExistence type="predicted"/>
<dbReference type="PANTHER" id="PTHR43847:SF1">
    <property type="entry name" value="BLL3993 PROTEIN"/>
    <property type="match status" value="1"/>
</dbReference>
<evidence type="ECO:0000256" key="5">
    <source>
        <dbReference type="SAM" id="Phobius"/>
    </source>
</evidence>
<keyword evidence="4 5" id="KW-0472">Membrane</keyword>
<keyword evidence="7" id="KW-1185">Reference proteome</keyword>
<protein>
    <submittedName>
        <fullName evidence="6">Isoprenylcysteine carboxylmethyltransferase family protein</fullName>
    </submittedName>
</protein>
<dbReference type="Pfam" id="PF04191">
    <property type="entry name" value="PEMT"/>
    <property type="match status" value="1"/>
</dbReference>